<evidence type="ECO:0000313" key="2">
    <source>
        <dbReference type="EMBL" id="CAL6051322.1"/>
    </source>
</evidence>
<gene>
    <name evidence="1" type="ORF">HINF_LOCUS20</name>
    <name evidence="2" type="ORF">HINF_LOCUS44316</name>
    <name evidence="3" type="ORF">HINF_LOCUS57830</name>
</gene>
<comment type="caution">
    <text evidence="1">The sequence shown here is derived from an EMBL/GenBank/DDBJ whole genome shotgun (WGS) entry which is preliminary data.</text>
</comment>
<dbReference type="EMBL" id="CAXDID020000321">
    <property type="protein sequence ID" value="CAL6076733.1"/>
    <property type="molecule type" value="Genomic_DNA"/>
</dbReference>
<reference evidence="2 4" key="2">
    <citation type="submission" date="2024-07" db="EMBL/GenBank/DDBJ databases">
        <authorList>
            <person name="Akdeniz Z."/>
        </authorList>
    </citation>
    <scope>NUCLEOTIDE SEQUENCE [LARGE SCALE GENOMIC DNA]</scope>
</reference>
<evidence type="ECO:0000313" key="4">
    <source>
        <dbReference type="Proteomes" id="UP001642409"/>
    </source>
</evidence>
<protein>
    <submittedName>
        <fullName evidence="2">Hypothetical_protein</fullName>
    </submittedName>
</protein>
<evidence type="ECO:0000313" key="3">
    <source>
        <dbReference type="EMBL" id="CAL6076733.1"/>
    </source>
</evidence>
<dbReference type="AlphaFoldDB" id="A0AA86N478"/>
<dbReference type="EMBL" id="CAXDID020000187">
    <property type="protein sequence ID" value="CAL6051322.1"/>
    <property type="molecule type" value="Genomic_DNA"/>
</dbReference>
<organism evidence="1">
    <name type="scientific">Hexamita inflata</name>
    <dbReference type="NCBI Taxonomy" id="28002"/>
    <lineage>
        <taxon>Eukaryota</taxon>
        <taxon>Metamonada</taxon>
        <taxon>Diplomonadida</taxon>
        <taxon>Hexamitidae</taxon>
        <taxon>Hexamitinae</taxon>
        <taxon>Hexamita</taxon>
    </lineage>
</organism>
<keyword evidence="4" id="KW-1185">Reference proteome</keyword>
<sequence>MQPVSYSYGGNRCYLRFKVGVGEIMCFEVWQLLLIFQRLPNIESSTRPVQYQTADDLIQQLIVCMRLAKICALDPSATNAVLLQLNASRPIQLEKYRGLFQRHVARNETDVSWSPQKQCHCVDAYDLIQSVTQWRFGRKFIGFEQSLRCFRNVQLHQHN</sequence>
<accession>A0AA86N478</accession>
<evidence type="ECO:0000313" key="1">
    <source>
        <dbReference type="EMBL" id="CAI9912375.1"/>
    </source>
</evidence>
<dbReference type="EMBL" id="CATOUU010000001">
    <property type="protein sequence ID" value="CAI9912375.1"/>
    <property type="molecule type" value="Genomic_DNA"/>
</dbReference>
<dbReference type="Proteomes" id="UP001642409">
    <property type="component" value="Unassembled WGS sequence"/>
</dbReference>
<name>A0AA86N478_9EUKA</name>
<reference evidence="1" key="1">
    <citation type="submission" date="2023-06" db="EMBL/GenBank/DDBJ databases">
        <authorList>
            <person name="Kurt Z."/>
        </authorList>
    </citation>
    <scope>NUCLEOTIDE SEQUENCE</scope>
</reference>
<proteinExistence type="predicted"/>